<comment type="subcellular location">
    <subcellularLocation>
        <location evidence="1">Membrane</location>
        <topology evidence="1">Multi-pass membrane protein</topology>
    </subcellularLocation>
</comment>
<evidence type="ECO:0000256" key="5">
    <source>
        <dbReference type="SAM" id="Phobius"/>
    </source>
</evidence>
<organism evidence="7">
    <name type="scientific">marine sediment metagenome</name>
    <dbReference type="NCBI Taxonomy" id="412755"/>
    <lineage>
        <taxon>unclassified sequences</taxon>
        <taxon>metagenomes</taxon>
        <taxon>ecological metagenomes</taxon>
    </lineage>
</organism>
<dbReference type="AlphaFoldDB" id="A0A0F9ITU7"/>
<proteinExistence type="predicted"/>
<reference evidence="7" key="1">
    <citation type="journal article" date="2015" name="Nature">
        <title>Complex archaea that bridge the gap between prokaryotes and eukaryotes.</title>
        <authorList>
            <person name="Spang A."/>
            <person name="Saw J.H."/>
            <person name="Jorgensen S.L."/>
            <person name="Zaremba-Niedzwiedzka K."/>
            <person name="Martijn J."/>
            <person name="Lind A.E."/>
            <person name="van Eijk R."/>
            <person name="Schleper C."/>
            <person name="Guy L."/>
            <person name="Ettema T.J."/>
        </authorList>
    </citation>
    <scope>NUCLEOTIDE SEQUENCE</scope>
</reference>
<evidence type="ECO:0000256" key="3">
    <source>
        <dbReference type="ARBA" id="ARBA00022989"/>
    </source>
</evidence>
<name>A0A0F9ITU7_9ZZZZ</name>
<keyword evidence="4 5" id="KW-0472">Membrane</keyword>
<sequence length="101" mass="11098">MNILLAMIPAFLWGTTYAVTKYATPDWPPILLGAIRALPAGILLWFIKPSWPKREQWRGLIVLASVNITLFFSFIFVLAVNLPAAIAGVGMVSVPVVALLY</sequence>
<dbReference type="InterPro" id="IPR050638">
    <property type="entry name" value="AA-Vitamin_Transporters"/>
</dbReference>
<keyword evidence="3 5" id="KW-1133">Transmembrane helix</keyword>
<protein>
    <recommendedName>
        <fullName evidence="6">EamA domain-containing protein</fullName>
    </recommendedName>
</protein>
<dbReference type="EMBL" id="LAZR01011622">
    <property type="protein sequence ID" value="KKM60733.1"/>
    <property type="molecule type" value="Genomic_DNA"/>
</dbReference>
<evidence type="ECO:0000256" key="1">
    <source>
        <dbReference type="ARBA" id="ARBA00004141"/>
    </source>
</evidence>
<dbReference type="GO" id="GO:0016020">
    <property type="term" value="C:membrane"/>
    <property type="evidence" value="ECO:0007669"/>
    <property type="project" value="UniProtKB-SubCell"/>
</dbReference>
<gene>
    <name evidence="7" type="ORF">LCGC14_1538920</name>
</gene>
<feature type="transmembrane region" description="Helical" evidence="5">
    <location>
        <begin position="59"/>
        <end position="78"/>
    </location>
</feature>
<keyword evidence="2 5" id="KW-0812">Transmembrane</keyword>
<evidence type="ECO:0000259" key="6">
    <source>
        <dbReference type="Pfam" id="PF00892"/>
    </source>
</evidence>
<accession>A0A0F9ITU7</accession>
<feature type="transmembrane region" description="Helical" evidence="5">
    <location>
        <begin position="28"/>
        <end position="47"/>
    </location>
</feature>
<dbReference type="PANTHER" id="PTHR32322:SF2">
    <property type="entry name" value="EAMA DOMAIN-CONTAINING PROTEIN"/>
    <property type="match status" value="1"/>
</dbReference>
<evidence type="ECO:0000256" key="4">
    <source>
        <dbReference type="ARBA" id="ARBA00023136"/>
    </source>
</evidence>
<feature type="non-terminal residue" evidence="7">
    <location>
        <position position="101"/>
    </location>
</feature>
<evidence type="ECO:0000256" key="2">
    <source>
        <dbReference type="ARBA" id="ARBA00022692"/>
    </source>
</evidence>
<dbReference type="Pfam" id="PF00892">
    <property type="entry name" value="EamA"/>
    <property type="match status" value="1"/>
</dbReference>
<dbReference type="PANTHER" id="PTHR32322">
    <property type="entry name" value="INNER MEMBRANE TRANSPORTER"/>
    <property type="match status" value="1"/>
</dbReference>
<feature type="domain" description="EamA" evidence="6">
    <location>
        <begin position="3"/>
        <end position="100"/>
    </location>
</feature>
<dbReference type="InterPro" id="IPR000620">
    <property type="entry name" value="EamA_dom"/>
</dbReference>
<comment type="caution">
    <text evidence="7">The sequence shown here is derived from an EMBL/GenBank/DDBJ whole genome shotgun (WGS) entry which is preliminary data.</text>
</comment>
<evidence type="ECO:0000313" key="7">
    <source>
        <dbReference type="EMBL" id="KKM60733.1"/>
    </source>
</evidence>